<organism evidence="3 4">
    <name type="scientific">Nocardiopsis algeriensis</name>
    <dbReference type="NCBI Taxonomy" id="1478215"/>
    <lineage>
        <taxon>Bacteria</taxon>
        <taxon>Bacillati</taxon>
        <taxon>Actinomycetota</taxon>
        <taxon>Actinomycetes</taxon>
        <taxon>Streptosporangiales</taxon>
        <taxon>Nocardiopsidaceae</taxon>
        <taxon>Nocardiopsis</taxon>
    </lineage>
</organism>
<feature type="compositionally biased region" description="Gly residues" evidence="1">
    <location>
        <begin position="59"/>
        <end position="78"/>
    </location>
</feature>
<feature type="region of interest" description="Disordered" evidence="1">
    <location>
        <begin position="58"/>
        <end position="89"/>
    </location>
</feature>
<reference evidence="3 4" key="1">
    <citation type="submission" date="2020-08" db="EMBL/GenBank/DDBJ databases">
        <title>Genomic Encyclopedia of Type Strains, Phase III (KMG-III): the genomes of soil and plant-associated and newly described type strains.</title>
        <authorList>
            <person name="Whitman W."/>
        </authorList>
    </citation>
    <scope>NUCLEOTIDE SEQUENCE [LARGE SCALE GENOMIC DNA]</scope>
    <source>
        <strain evidence="3 4">CECT 8712</strain>
    </source>
</reference>
<evidence type="ECO:0008006" key="5">
    <source>
        <dbReference type="Google" id="ProtNLM"/>
    </source>
</evidence>
<feature type="signal peptide" evidence="2">
    <location>
        <begin position="1"/>
        <end position="28"/>
    </location>
</feature>
<keyword evidence="4" id="KW-1185">Reference proteome</keyword>
<evidence type="ECO:0000256" key="2">
    <source>
        <dbReference type="SAM" id="SignalP"/>
    </source>
</evidence>
<evidence type="ECO:0000313" key="4">
    <source>
        <dbReference type="Proteomes" id="UP000536604"/>
    </source>
</evidence>
<dbReference type="Proteomes" id="UP000536604">
    <property type="component" value="Unassembled WGS sequence"/>
</dbReference>
<dbReference type="RefSeq" id="WP_184288459.1">
    <property type="nucleotide sequence ID" value="NZ_JACHJO010000003.1"/>
</dbReference>
<sequence length="298" mass="30652">MLRPTPPAAAAAALLALAAAGAAAPAHADPGSFLGRVECGSSGGRGCTVRLDWWSSHGGSAGSGPTQGGTGTQTGSGGDTAAPAGDGIDYSGIDWETAVDWSQVPWHEIDWESIDYGDGEDEEGEEGRDPVDPVTLIQESMASFELPPPEIETSPGPDSLVLVNTPVWLWVDSRTWAPESASAEVPGWSLEVTATPVTTTWTLGDGTRIECDGPGTPYDPAVHAPDTASPDCGHVYTRSSAGSAGGTYTVTVEVAWDTAWEFSDGASGELNQVSTVTQVELEVAESQGLVTGAGPRQQ</sequence>
<proteinExistence type="predicted"/>
<dbReference type="AlphaFoldDB" id="A0A841IKB5"/>
<dbReference type="EMBL" id="JACHJO010000003">
    <property type="protein sequence ID" value="MBB6119157.1"/>
    <property type="molecule type" value="Genomic_DNA"/>
</dbReference>
<keyword evidence="2" id="KW-0732">Signal</keyword>
<accession>A0A841IKB5</accession>
<evidence type="ECO:0000313" key="3">
    <source>
        <dbReference type="EMBL" id="MBB6119157.1"/>
    </source>
</evidence>
<name>A0A841IKB5_9ACTN</name>
<protein>
    <recommendedName>
        <fullName evidence="5">ATP/GTP-binding protein</fullName>
    </recommendedName>
</protein>
<feature type="chain" id="PRO_5032419877" description="ATP/GTP-binding protein" evidence="2">
    <location>
        <begin position="29"/>
        <end position="298"/>
    </location>
</feature>
<evidence type="ECO:0000256" key="1">
    <source>
        <dbReference type="SAM" id="MobiDB-lite"/>
    </source>
</evidence>
<comment type="caution">
    <text evidence="3">The sequence shown here is derived from an EMBL/GenBank/DDBJ whole genome shotgun (WGS) entry which is preliminary data.</text>
</comment>
<gene>
    <name evidence="3" type="ORF">FHS13_001092</name>
</gene>